<reference evidence="1 2" key="1">
    <citation type="submission" date="2019-05" db="EMBL/GenBank/DDBJ databases">
        <title>Another draft genome of Portunus trituberculatus and its Hox gene families provides insights of decapod evolution.</title>
        <authorList>
            <person name="Jeong J.-H."/>
            <person name="Song I."/>
            <person name="Kim S."/>
            <person name="Choi T."/>
            <person name="Kim D."/>
            <person name="Ryu S."/>
            <person name="Kim W."/>
        </authorList>
    </citation>
    <scope>NUCLEOTIDE SEQUENCE [LARGE SCALE GENOMIC DNA]</scope>
    <source>
        <tissue evidence="1">Muscle</tissue>
    </source>
</reference>
<proteinExistence type="predicted"/>
<keyword evidence="2" id="KW-1185">Reference proteome</keyword>
<evidence type="ECO:0000313" key="2">
    <source>
        <dbReference type="Proteomes" id="UP000324222"/>
    </source>
</evidence>
<evidence type="ECO:0000313" key="1">
    <source>
        <dbReference type="EMBL" id="MPC27197.1"/>
    </source>
</evidence>
<dbReference type="AlphaFoldDB" id="A0A5B7E1H5"/>
<dbReference type="EMBL" id="VSRR010001707">
    <property type="protein sequence ID" value="MPC27197.1"/>
    <property type="molecule type" value="Genomic_DNA"/>
</dbReference>
<dbReference type="Proteomes" id="UP000324222">
    <property type="component" value="Unassembled WGS sequence"/>
</dbReference>
<comment type="caution">
    <text evidence="1">The sequence shown here is derived from an EMBL/GenBank/DDBJ whole genome shotgun (WGS) entry which is preliminary data.</text>
</comment>
<name>A0A5B7E1H5_PORTR</name>
<accession>A0A5B7E1H5</accession>
<organism evidence="1 2">
    <name type="scientific">Portunus trituberculatus</name>
    <name type="common">Swimming crab</name>
    <name type="synonym">Neptunus trituberculatus</name>
    <dbReference type="NCBI Taxonomy" id="210409"/>
    <lineage>
        <taxon>Eukaryota</taxon>
        <taxon>Metazoa</taxon>
        <taxon>Ecdysozoa</taxon>
        <taxon>Arthropoda</taxon>
        <taxon>Crustacea</taxon>
        <taxon>Multicrustacea</taxon>
        <taxon>Malacostraca</taxon>
        <taxon>Eumalacostraca</taxon>
        <taxon>Eucarida</taxon>
        <taxon>Decapoda</taxon>
        <taxon>Pleocyemata</taxon>
        <taxon>Brachyura</taxon>
        <taxon>Eubrachyura</taxon>
        <taxon>Portunoidea</taxon>
        <taxon>Portunidae</taxon>
        <taxon>Portuninae</taxon>
        <taxon>Portunus</taxon>
    </lineage>
</organism>
<protein>
    <submittedName>
        <fullName evidence="1">Uncharacterized protein</fullName>
    </submittedName>
</protein>
<gene>
    <name evidence="1" type="ORF">E2C01_020363</name>
</gene>
<sequence length="77" mass="8798">MTRLHASESRLPANAQREVEGFINRRQINTCVHASCVPSRGIPLLTKMCLDHHLSHPDEAKSEPFRRYIKGSGYRII</sequence>